<comment type="caution">
    <text evidence="1">The sequence shown here is derived from an EMBL/GenBank/DDBJ whole genome shotgun (WGS) entry which is preliminary data.</text>
</comment>
<reference evidence="1" key="1">
    <citation type="journal article" date="2020" name="Stud. Mycol.">
        <title>101 Dothideomycetes genomes: a test case for predicting lifestyles and emergence of pathogens.</title>
        <authorList>
            <person name="Haridas S."/>
            <person name="Albert R."/>
            <person name="Binder M."/>
            <person name="Bloem J."/>
            <person name="Labutti K."/>
            <person name="Salamov A."/>
            <person name="Andreopoulos B."/>
            <person name="Baker S."/>
            <person name="Barry K."/>
            <person name="Bills G."/>
            <person name="Bluhm B."/>
            <person name="Cannon C."/>
            <person name="Castanera R."/>
            <person name="Culley D."/>
            <person name="Daum C."/>
            <person name="Ezra D."/>
            <person name="Gonzalez J."/>
            <person name="Henrissat B."/>
            <person name="Kuo A."/>
            <person name="Liang C."/>
            <person name="Lipzen A."/>
            <person name="Lutzoni F."/>
            <person name="Magnuson J."/>
            <person name="Mondo S."/>
            <person name="Nolan M."/>
            <person name="Ohm R."/>
            <person name="Pangilinan J."/>
            <person name="Park H.-J."/>
            <person name="Ramirez L."/>
            <person name="Alfaro M."/>
            <person name="Sun H."/>
            <person name="Tritt A."/>
            <person name="Yoshinaga Y."/>
            <person name="Zwiers L.-H."/>
            <person name="Turgeon B."/>
            <person name="Goodwin S."/>
            <person name="Spatafora J."/>
            <person name="Crous P."/>
            <person name="Grigoriev I."/>
        </authorList>
    </citation>
    <scope>NUCLEOTIDE SEQUENCE</scope>
    <source>
        <strain evidence="1">CBS 125425</strain>
    </source>
</reference>
<gene>
    <name evidence="1" type="ORF">EJ04DRAFT_496573</name>
</gene>
<proteinExistence type="predicted"/>
<dbReference type="AlphaFoldDB" id="A0A9P4QXC7"/>
<dbReference type="OrthoDB" id="3786878at2759"/>
<dbReference type="EMBL" id="ML996173">
    <property type="protein sequence ID" value="KAF2732686.1"/>
    <property type="molecule type" value="Genomic_DNA"/>
</dbReference>
<evidence type="ECO:0000313" key="1">
    <source>
        <dbReference type="EMBL" id="KAF2732686.1"/>
    </source>
</evidence>
<dbReference type="Proteomes" id="UP000799444">
    <property type="component" value="Unassembled WGS sequence"/>
</dbReference>
<keyword evidence="2" id="KW-1185">Reference proteome</keyword>
<name>A0A9P4QXC7_9PLEO</name>
<sequence>MASLLEEDFYTSATSMREPDTARKGSTTGWICTQEIMCGIDDVRCVRPQLAFFKVHEVKELKNWLAGHRYLERSDGISRVEKLLHLIFLLQDGVRFEVIAVLFSRSPNTVKRSCLEVFNGLLEMHSETMVPEDPPLYCHLWRITDQYATADRCMSAYRYYPWDAHDLSKVLTTMNFYIGRYRKQAKLALDGPFMDWGRYLRGSSRYLQGSSSSSNNGV</sequence>
<protein>
    <submittedName>
        <fullName evidence="1">Uncharacterized protein</fullName>
    </submittedName>
</protein>
<accession>A0A9P4QXC7</accession>
<evidence type="ECO:0000313" key="2">
    <source>
        <dbReference type="Proteomes" id="UP000799444"/>
    </source>
</evidence>
<organism evidence="1 2">
    <name type="scientific">Polyplosphaeria fusca</name>
    <dbReference type="NCBI Taxonomy" id="682080"/>
    <lineage>
        <taxon>Eukaryota</taxon>
        <taxon>Fungi</taxon>
        <taxon>Dikarya</taxon>
        <taxon>Ascomycota</taxon>
        <taxon>Pezizomycotina</taxon>
        <taxon>Dothideomycetes</taxon>
        <taxon>Pleosporomycetidae</taxon>
        <taxon>Pleosporales</taxon>
        <taxon>Tetraplosphaeriaceae</taxon>
        <taxon>Polyplosphaeria</taxon>
    </lineage>
</organism>